<organism evidence="2 3">
    <name type="scientific">Microbacterium nanhaiense</name>
    <dbReference type="NCBI Taxonomy" id="1301026"/>
    <lineage>
        <taxon>Bacteria</taxon>
        <taxon>Bacillati</taxon>
        <taxon>Actinomycetota</taxon>
        <taxon>Actinomycetes</taxon>
        <taxon>Micrococcales</taxon>
        <taxon>Microbacteriaceae</taxon>
        <taxon>Microbacterium</taxon>
    </lineage>
</organism>
<evidence type="ECO:0000259" key="1">
    <source>
        <dbReference type="Pfam" id="PF04230"/>
    </source>
</evidence>
<dbReference type="GO" id="GO:0016740">
    <property type="term" value="F:transferase activity"/>
    <property type="evidence" value="ECO:0007669"/>
    <property type="project" value="UniProtKB-KW"/>
</dbReference>
<gene>
    <name evidence="2" type="primary">epsO</name>
    <name evidence="2" type="ORF">GCM10010910_27550</name>
</gene>
<proteinExistence type="predicted"/>
<keyword evidence="3" id="KW-1185">Reference proteome</keyword>
<evidence type="ECO:0000313" key="2">
    <source>
        <dbReference type="EMBL" id="GGO66938.1"/>
    </source>
</evidence>
<dbReference type="Proteomes" id="UP000638043">
    <property type="component" value="Unassembled WGS sequence"/>
</dbReference>
<reference evidence="3" key="1">
    <citation type="journal article" date="2019" name="Int. J. Syst. Evol. Microbiol.">
        <title>The Global Catalogue of Microorganisms (GCM) 10K type strain sequencing project: providing services to taxonomists for standard genome sequencing and annotation.</title>
        <authorList>
            <consortium name="The Broad Institute Genomics Platform"/>
            <consortium name="The Broad Institute Genome Sequencing Center for Infectious Disease"/>
            <person name="Wu L."/>
            <person name="Ma J."/>
        </authorList>
    </citation>
    <scope>NUCLEOTIDE SEQUENCE [LARGE SCALE GENOMIC DNA]</scope>
    <source>
        <strain evidence="3">CGMCC 4.7181</strain>
    </source>
</reference>
<protein>
    <submittedName>
        <fullName evidence="2">Pyruvyl transferase EpsO</fullName>
    </submittedName>
</protein>
<dbReference type="Pfam" id="PF04230">
    <property type="entry name" value="PS_pyruv_trans"/>
    <property type="match status" value="1"/>
</dbReference>
<accession>A0ABQ2N4J5</accession>
<feature type="domain" description="Polysaccharide pyruvyl transferase" evidence="1">
    <location>
        <begin position="44"/>
        <end position="319"/>
    </location>
</feature>
<evidence type="ECO:0000313" key="3">
    <source>
        <dbReference type="Proteomes" id="UP000638043"/>
    </source>
</evidence>
<dbReference type="InterPro" id="IPR007345">
    <property type="entry name" value="Polysacch_pyruvyl_Trfase"/>
</dbReference>
<dbReference type="RefSeq" id="WP_188702874.1">
    <property type="nucleotide sequence ID" value="NZ_BMMQ01000011.1"/>
</dbReference>
<sequence length="356" mass="39835">MHKMMSTNDQRALSDIRNQTLSILEGVLDGAREVVIIDAPNQRNIGDSLIWEGELAYLKLLGVRIKYATDIRGYDSRDVRRRLPVDGGVVLLHGGGNFGDLWEGHQRLRERVVQELPEYKIVQLSQSIFFADESRAALANARLANHKNFVTLIRDSLSMERAATQLPGVKTIFCPDMALGYTPIVPEGETPTRAPALAIARADHESASGLQGIPETWLDGIAIEKTDWARVAGFSPQWKFARRIAWFDWQIKRLRRKTGAPIPVVPANLMLRVLGVLNRRNVKDAVRLYVGREIIVVDRLHAHVLASLLGIPNVLLDNNYKKLGGVFDDYTGRFETATYVVGLDDARAATIEVLER</sequence>
<dbReference type="EMBL" id="BMMQ01000011">
    <property type="protein sequence ID" value="GGO66938.1"/>
    <property type="molecule type" value="Genomic_DNA"/>
</dbReference>
<comment type="caution">
    <text evidence="2">The sequence shown here is derived from an EMBL/GenBank/DDBJ whole genome shotgun (WGS) entry which is preliminary data.</text>
</comment>
<name>A0ABQ2N4J5_9MICO</name>
<keyword evidence="2" id="KW-0808">Transferase</keyword>